<proteinExistence type="predicted"/>
<reference evidence="3 4" key="1">
    <citation type="journal article" date="2017" name="Syst. Appl. Microbiol.">
        <title>Pseudomonas caspiana sp. nov., a citrus pathogen in the Pseudomonas syringae phylogenetic group.</title>
        <authorList>
            <person name="Busquets A."/>
            <person name="Gomila M."/>
            <person name="Beiki F."/>
            <person name="Mulet M."/>
            <person name="Rahimian H."/>
            <person name="Garcia-Valdes E."/>
            <person name="Lalucat J."/>
        </authorList>
    </citation>
    <scope>NUCLEOTIDE SEQUENCE [LARGE SCALE GENOMIC DNA]</scope>
    <source>
        <strain evidence="3 4">FBF102</strain>
    </source>
</reference>
<evidence type="ECO:0000313" key="4">
    <source>
        <dbReference type="Proteomes" id="UP000195440"/>
    </source>
</evidence>
<feature type="signal peptide" evidence="2">
    <location>
        <begin position="1"/>
        <end position="21"/>
    </location>
</feature>
<dbReference type="SUPFAM" id="SSF50494">
    <property type="entry name" value="Trypsin-like serine proteases"/>
    <property type="match status" value="1"/>
</dbReference>
<feature type="region of interest" description="Disordered" evidence="1">
    <location>
        <begin position="53"/>
        <end position="82"/>
    </location>
</feature>
<dbReference type="AlphaFoldDB" id="A0A1Y3NXG6"/>
<dbReference type="InterPro" id="IPR043504">
    <property type="entry name" value="Peptidase_S1_PA_chymotrypsin"/>
</dbReference>
<evidence type="ECO:0000313" key="3">
    <source>
        <dbReference type="EMBL" id="OUM72266.1"/>
    </source>
</evidence>
<dbReference type="InterPro" id="IPR009003">
    <property type="entry name" value="Peptidase_S1_PA"/>
</dbReference>
<evidence type="ECO:0000256" key="2">
    <source>
        <dbReference type="SAM" id="SignalP"/>
    </source>
</evidence>
<comment type="caution">
    <text evidence="3">The sequence shown here is derived from an EMBL/GenBank/DDBJ whole genome shotgun (WGS) entry which is preliminary data.</text>
</comment>
<dbReference type="Proteomes" id="UP000195440">
    <property type="component" value="Unassembled WGS sequence"/>
</dbReference>
<accession>A0A1Y3NXG6</accession>
<organism evidence="3 4">
    <name type="scientific">Pseudomonas caspiana</name>
    <dbReference type="NCBI Taxonomy" id="1451454"/>
    <lineage>
        <taxon>Bacteria</taxon>
        <taxon>Pseudomonadati</taxon>
        <taxon>Pseudomonadota</taxon>
        <taxon>Gammaproteobacteria</taxon>
        <taxon>Pseudomonadales</taxon>
        <taxon>Pseudomonadaceae</taxon>
        <taxon>Pseudomonas</taxon>
    </lineage>
</organism>
<keyword evidence="4" id="KW-1185">Reference proteome</keyword>
<name>A0A1Y3NXG6_9PSED</name>
<protein>
    <recommendedName>
        <fullName evidence="5">Peptidase S1 domain-containing protein</fullName>
    </recommendedName>
</protein>
<sequence>MMRNRAYSLLMVCALSGTSLAAAEKRAEGAIGSSQQNKISTLQYWTLERMKEAEREENQDGDTPISGPILTPGGDDQGHAQLPQPYTQQLISRVTGQLFFLEPVSEKNKHCTASVLQSQSKRLIIAAAHCFMAATLHPPLQWNQRLMFVPAYDGNRPVTDNLRAPYGLWPISRSYVSADLEEDPGLAFRIDHDLGVAGVFDQLSARIEEVVGGGFAPFINDGSELLPLVNMLGYPAKGRYLGATQYWCLSTTQTDVPALGLPNCKDRHGHSGGPILLVNDASLPLEATQIVGVVHGGSQTRLLPDLYPAIGEMANRDHQHDGGLAP</sequence>
<evidence type="ECO:0008006" key="5">
    <source>
        <dbReference type="Google" id="ProtNLM"/>
    </source>
</evidence>
<dbReference type="EMBL" id="LOHF01000018">
    <property type="protein sequence ID" value="OUM72266.1"/>
    <property type="molecule type" value="Genomic_DNA"/>
</dbReference>
<feature type="chain" id="PRO_5012802355" description="Peptidase S1 domain-containing protein" evidence="2">
    <location>
        <begin position="22"/>
        <end position="326"/>
    </location>
</feature>
<keyword evidence="2" id="KW-0732">Signal</keyword>
<dbReference type="Gene3D" id="2.40.10.10">
    <property type="entry name" value="Trypsin-like serine proteases"/>
    <property type="match status" value="2"/>
</dbReference>
<evidence type="ECO:0000256" key="1">
    <source>
        <dbReference type="SAM" id="MobiDB-lite"/>
    </source>
</evidence>
<gene>
    <name evidence="3" type="ORF">AUC60_19155</name>
</gene>